<dbReference type="AlphaFoldDB" id="A0A645BTV4"/>
<accession>A0A645BTV4</accession>
<sequence>MLSRIGYLDKAMYAFRLAWEQKFALTYADTLGYDLQVSHLRERFELLSSYADMGFPFGVPGYSPLSLRRDLAMVGSSWTHRLAEVLGYPAFCKVNLRFALFDEYDPYQGVSASSDTLLFPSQWDLGLGLTLALDTPLGEVLVGLGTSLQGNVTFIIGVY</sequence>
<proteinExistence type="predicted"/>
<reference evidence="1" key="1">
    <citation type="submission" date="2019-08" db="EMBL/GenBank/DDBJ databases">
        <authorList>
            <person name="Kucharzyk K."/>
            <person name="Murdoch R.W."/>
            <person name="Higgins S."/>
            <person name="Loffler F."/>
        </authorList>
    </citation>
    <scope>NUCLEOTIDE SEQUENCE</scope>
</reference>
<gene>
    <name evidence="1" type="ORF">SDC9_114987</name>
</gene>
<organism evidence="1">
    <name type="scientific">bioreactor metagenome</name>
    <dbReference type="NCBI Taxonomy" id="1076179"/>
    <lineage>
        <taxon>unclassified sequences</taxon>
        <taxon>metagenomes</taxon>
        <taxon>ecological metagenomes</taxon>
    </lineage>
</organism>
<name>A0A645BTV4_9ZZZZ</name>
<comment type="caution">
    <text evidence="1">The sequence shown here is derived from an EMBL/GenBank/DDBJ whole genome shotgun (WGS) entry which is preliminary data.</text>
</comment>
<dbReference type="EMBL" id="VSSQ01022038">
    <property type="protein sequence ID" value="MPM68061.1"/>
    <property type="molecule type" value="Genomic_DNA"/>
</dbReference>
<evidence type="ECO:0008006" key="2">
    <source>
        <dbReference type="Google" id="ProtNLM"/>
    </source>
</evidence>
<evidence type="ECO:0000313" key="1">
    <source>
        <dbReference type="EMBL" id="MPM68061.1"/>
    </source>
</evidence>
<protein>
    <recommendedName>
        <fullName evidence="2">Bacterial surface antigen (D15) domain-containing protein</fullName>
    </recommendedName>
</protein>